<keyword evidence="2" id="KW-1133">Transmembrane helix</keyword>
<dbReference type="Proteomes" id="UP000308671">
    <property type="component" value="Unassembled WGS sequence"/>
</dbReference>
<name>A0A4S8QPV1_9HELO</name>
<reference evidence="3 4" key="1">
    <citation type="submission" date="2017-12" db="EMBL/GenBank/DDBJ databases">
        <title>Comparative genomics of Botrytis spp.</title>
        <authorList>
            <person name="Valero-Jimenez C.A."/>
            <person name="Tapia P."/>
            <person name="Veloso J."/>
            <person name="Silva-Moreno E."/>
            <person name="Staats M."/>
            <person name="Valdes J.H."/>
            <person name="Van Kan J.A.L."/>
        </authorList>
    </citation>
    <scope>NUCLEOTIDE SEQUENCE [LARGE SCALE GENOMIC DNA]</scope>
    <source>
        <strain evidence="3 4">MUCL435</strain>
    </source>
</reference>
<keyword evidence="4" id="KW-1185">Reference proteome</keyword>
<dbReference type="OrthoDB" id="3528021at2759"/>
<organism evidence="3 4">
    <name type="scientific">Botrytis galanthina</name>
    <dbReference type="NCBI Taxonomy" id="278940"/>
    <lineage>
        <taxon>Eukaryota</taxon>
        <taxon>Fungi</taxon>
        <taxon>Dikarya</taxon>
        <taxon>Ascomycota</taxon>
        <taxon>Pezizomycotina</taxon>
        <taxon>Leotiomycetes</taxon>
        <taxon>Helotiales</taxon>
        <taxon>Sclerotiniaceae</taxon>
        <taxon>Botrytis</taxon>
    </lineage>
</organism>
<protein>
    <submittedName>
        <fullName evidence="3">Uncharacterized protein</fullName>
    </submittedName>
</protein>
<evidence type="ECO:0000256" key="1">
    <source>
        <dbReference type="SAM" id="MobiDB-lite"/>
    </source>
</evidence>
<feature type="transmembrane region" description="Helical" evidence="2">
    <location>
        <begin position="289"/>
        <end position="317"/>
    </location>
</feature>
<accession>A0A4S8QPV1</accession>
<comment type="caution">
    <text evidence="3">The sequence shown here is derived from an EMBL/GenBank/DDBJ whole genome shotgun (WGS) entry which is preliminary data.</text>
</comment>
<sequence>MKTTLDPRFPSEGHEEYGEKSRHDSSPMEYGIAKRQNVESPWDVEKNIRRNSSDGTLRPASEFEEVTSSDLEEKMCEKCEKNKRIAYSWNPTCLCLPWLEWMHPIFIAVVFFLPLVVLTVSKANEMKGLNPNESISKTPLAGMTHIGSFDLRHADLNTTMPWPVKFPFQDVRDMSGEVIQNTVDTMFSVDRRPVKSSGMLYPVFNFDYFAMYQQISNQNLKVLINTPFAQSPSSNPIPMLQNITRLGPVDFEHLNLPLWLCVFIDSAGPHTQNLLESGCKDVTWMYQTYAGWISLAMVIIYFSGSFVAFLIMIGILYGCGSNLNCIRDKRDGIRLDVTEGLGQKLNVRKDVMTIWDTSEEEKGQISSVWLREDNEDEIREKSYVKIMLNGLRSSTWTDPQYLFITMLILCMFWFFTIMACALISFIASEARDWFRRKI</sequence>
<evidence type="ECO:0000256" key="2">
    <source>
        <dbReference type="SAM" id="Phobius"/>
    </source>
</evidence>
<evidence type="ECO:0000313" key="4">
    <source>
        <dbReference type="Proteomes" id="UP000308671"/>
    </source>
</evidence>
<proteinExistence type="predicted"/>
<dbReference type="AlphaFoldDB" id="A0A4S8QPV1"/>
<feature type="region of interest" description="Disordered" evidence="1">
    <location>
        <begin position="1"/>
        <end position="29"/>
    </location>
</feature>
<feature type="transmembrane region" description="Helical" evidence="2">
    <location>
        <begin position="101"/>
        <end position="120"/>
    </location>
</feature>
<dbReference type="EMBL" id="PQXL01000513">
    <property type="protein sequence ID" value="THV45225.1"/>
    <property type="molecule type" value="Genomic_DNA"/>
</dbReference>
<keyword evidence="2" id="KW-0812">Transmembrane</keyword>
<feature type="transmembrane region" description="Helical" evidence="2">
    <location>
        <begin position="401"/>
        <end position="427"/>
    </location>
</feature>
<keyword evidence="2" id="KW-0472">Membrane</keyword>
<gene>
    <name evidence="3" type="ORF">BGAL_0514g00030</name>
</gene>
<evidence type="ECO:0000313" key="3">
    <source>
        <dbReference type="EMBL" id="THV45225.1"/>
    </source>
</evidence>
<feature type="compositionally biased region" description="Basic and acidic residues" evidence="1">
    <location>
        <begin position="9"/>
        <end position="26"/>
    </location>
</feature>